<dbReference type="Gene3D" id="2.40.10.220">
    <property type="entry name" value="predicted glycosyltransferase like domains"/>
    <property type="match status" value="1"/>
</dbReference>
<evidence type="ECO:0000313" key="3">
    <source>
        <dbReference type="Proteomes" id="UP000717534"/>
    </source>
</evidence>
<dbReference type="InterPro" id="IPR009875">
    <property type="entry name" value="PilZ_domain"/>
</dbReference>
<name>A0ABS3AUC0_9BACT</name>
<dbReference type="Pfam" id="PF07238">
    <property type="entry name" value="PilZ"/>
    <property type="match status" value="1"/>
</dbReference>
<proteinExistence type="predicted"/>
<sequence>MDNNEKRSYIRMDSLHLLDYLTIDRDGQQTNYSMGRTLDISEHGLKLEVTHAMSPGDTLLITVGLEEDLVDITGEVIHCEQEANRYILGIEFSDISDEGNRILKKYIIAFNTYR</sequence>
<evidence type="ECO:0000313" key="2">
    <source>
        <dbReference type="EMBL" id="MBN4068232.1"/>
    </source>
</evidence>
<keyword evidence="3" id="KW-1185">Reference proteome</keyword>
<feature type="domain" description="PilZ" evidence="1">
    <location>
        <begin position="6"/>
        <end position="108"/>
    </location>
</feature>
<dbReference type="EMBL" id="JAFITO010000007">
    <property type="protein sequence ID" value="MBN4068232.1"/>
    <property type="molecule type" value="Genomic_DNA"/>
</dbReference>
<accession>A0ABS3AUC0</accession>
<evidence type="ECO:0000259" key="1">
    <source>
        <dbReference type="Pfam" id="PF07238"/>
    </source>
</evidence>
<comment type="caution">
    <text evidence="2">The sequence shown here is derived from an EMBL/GenBank/DDBJ whole genome shotgun (WGS) entry which is preliminary data.</text>
</comment>
<dbReference type="Proteomes" id="UP000717534">
    <property type="component" value="Unassembled WGS sequence"/>
</dbReference>
<dbReference type="SUPFAM" id="SSF141371">
    <property type="entry name" value="PilZ domain-like"/>
    <property type="match status" value="1"/>
</dbReference>
<reference evidence="2 3" key="1">
    <citation type="submission" date="2021-02" db="EMBL/GenBank/DDBJ databases">
        <title>Activity-based single-cell genomes from oceanic crustal fluid captures similar information to metagenomic and metatranscriptomic surveys with orders of magnitude less sampling.</title>
        <authorList>
            <person name="D'Angelo T.S."/>
            <person name="Orcutt B.N."/>
        </authorList>
    </citation>
    <scope>NUCLEOTIDE SEQUENCE [LARGE SCALE GENOMIC DNA]</scope>
    <source>
        <strain evidence="2">AH-315-G02</strain>
    </source>
</reference>
<protein>
    <submittedName>
        <fullName evidence="2">PilZ domain-containing protein</fullName>
    </submittedName>
</protein>
<organism evidence="2 3">
    <name type="scientific">Desulfotalea psychrophila</name>
    <dbReference type="NCBI Taxonomy" id="84980"/>
    <lineage>
        <taxon>Bacteria</taxon>
        <taxon>Pseudomonadati</taxon>
        <taxon>Thermodesulfobacteriota</taxon>
        <taxon>Desulfobulbia</taxon>
        <taxon>Desulfobulbales</taxon>
        <taxon>Desulfocapsaceae</taxon>
        <taxon>Desulfotalea</taxon>
    </lineage>
</organism>
<gene>
    <name evidence="2" type="ORF">JYU06_01725</name>
</gene>